<evidence type="ECO:0000256" key="1">
    <source>
        <dbReference type="SAM" id="MobiDB-lite"/>
    </source>
</evidence>
<accession>A0A9P8CGN3</accession>
<dbReference type="EMBL" id="MU253893">
    <property type="protein sequence ID" value="KAG9244636.1"/>
    <property type="molecule type" value="Genomic_DNA"/>
</dbReference>
<evidence type="ECO:0000313" key="3">
    <source>
        <dbReference type="Proteomes" id="UP000887226"/>
    </source>
</evidence>
<dbReference type="OrthoDB" id="4394513at2759"/>
<gene>
    <name evidence="2" type="ORF">BJ878DRAFT_567392</name>
</gene>
<reference evidence="2" key="1">
    <citation type="journal article" date="2021" name="IMA Fungus">
        <title>Genomic characterization of three marine fungi, including Emericellopsis atlantica sp. nov. with signatures of a generalist lifestyle and marine biomass degradation.</title>
        <authorList>
            <person name="Hagestad O.C."/>
            <person name="Hou L."/>
            <person name="Andersen J.H."/>
            <person name="Hansen E.H."/>
            <person name="Altermark B."/>
            <person name="Li C."/>
            <person name="Kuhnert E."/>
            <person name="Cox R.J."/>
            <person name="Crous P.W."/>
            <person name="Spatafora J.W."/>
            <person name="Lail K."/>
            <person name="Amirebrahimi M."/>
            <person name="Lipzen A."/>
            <person name="Pangilinan J."/>
            <person name="Andreopoulos W."/>
            <person name="Hayes R.D."/>
            <person name="Ng V."/>
            <person name="Grigoriev I.V."/>
            <person name="Jackson S.A."/>
            <person name="Sutton T.D.S."/>
            <person name="Dobson A.D.W."/>
            <person name="Rama T."/>
        </authorList>
    </citation>
    <scope>NUCLEOTIDE SEQUENCE</scope>
    <source>
        <strain evidence="2">TRa3180A</strain>
    </source>
</reference>
<sequence length="312" mass="35220">MEEKTWTVGDDGFEVFGDLASILRENKDVHIGMTTTGDNTFSTQENMIQRIIDTGVDTSKTIFTFIVTTLASQFTARLMPVKDDIPLGLISKGKKQWIAASVHPWNKYTIDDRLAQEIRSNLIKHLNMGYDFYHRALILFYTINLNVHLPITFANTSNIDKNEPFSMTNEEALSANSGLATDNPRVMDIINRMYGFGYRDPVSFAQGTSAHNKTLDNPPNMTSYRYIVEDGRQARRWIVLARKIGADHPNINVHATQAMTMMGSDKAESEDSILADFGLLSLNSEQAFAKLRESDPPAGKLHNPSDRRQIWR</sequence>
<keyword evidence="3" id="KW-1185">Reference proteome</keyword>
<dbReference type="SUPFAM" id="SSF48179">
    <property type="entry name" value="6-phosphogluconate dehydrogenase C-terminal domain-like"/>
    <property type="match status" value="1"/>
</dbReference>
<name>A0A9P8CGN3_9HELO</name>
<dbReference type="InterPro" id="IPR008927">
    <property type="entry name" value="6-PGluconate_DH-like_C_sf"/>
</dbReference>
<comment type="caution">
    <text evidence="2">The sequence shown here is derived from an EMBL/GenBank/DDBJ whole genome shotgun (WGS) entry which is preliminary data.</text>
</comment>
<feature type="compositionally biased region" description="Basic and acidic residues" evidence="1">
    <location>
        <begin position="303"/>
        <end position="312"/>
    </location>
</feature>
<organism evidence="2 3">
    <name type="scientific">Calycina marina</name>
    <dbReference type="NCBI Taxonomy" id="1763456"/>
    <lineage>
        <taxon>Eukaryota</taxon>
        <taxon>Fungi</taxon>
        <taxon>Dikarya</taxon>
        <taxon>Ascomycota</taxon>
        <taxon>Pezizomycotina</taxon>
        <taxon>Leotiomycetes</taxon>
        <taxon>Helotiales</taxon>
        <taxon>Pezizellaceae</taxon>
        <taxon>Calycina</taxon>
    </lineage>
</organism>
<feature type="region of interest" description="Disordered" evidence="1">
    <location>
        <begin position="292"/>
        <end position="312"/>
    </location>
</feature>
<proteinExistence type="predicted"/>
<evidence type="ECO:0000313" key="2">
    <source>
        <dbReference type="EMBL" id="KAG9244636.1"/>
    </source>
</evidence>
<dbReference type="AlphaFoldDB" id="A0A9P8CGN3"/>
<protein>
    <submittedName>
        <fullName evidence="2">Uncharacterized protein</fullName>
    </submittedName>
</protein>
<dbReference type="Proteomes" id="UP000887226">
    <property type="component" value="Unassembled WGS sequence"/>
</dbReference>